<dbReference type="Pfam" id="PF13356">
    <property type="entry name" value="Arm-DNA-bind_3"/>
    <property type="match status" value="1"/>
</dbReference>
<accession>A0ABX9N2S9</accession>
<protein>
    <submittedName>
        <fullName evidence="6">Preprotein translocase</fullName>
    </submittedName>
</protein>
<evidence type="ECO:0000256" key="2">
    <source>
        <dbReference type="ARBA" id="ARBA00022908"/>
    </source>
</evidence>
<sequence length="459" mass="51785">MAKLKLTAGRVRAFTCPADKPQAFLWDADVNGLAVRATLGAKAYIYQGRLNGKSLRVTIGDVNVWSLEEYREPKTGKVITPGARPEARRLQALIDQGRDPREVKAEVTAADIAKREKTKQANTPALEAWQAYIKARASKWSERHKADHETMSREGGQKIKRGRREGMPDKKEPGILRPLLELPLSSITRDAVAGWLEQQAYRPTRARLAVSLLGTFLNWCSDRPEYRDQVNPDACTRMKKDLPKPQAKDDCLQREQVKLWFHHVQRISNPIQATYLQCLLLTGARRNEMAALQWEDVDLTWNTLKIRDKVEGERIIPLTPYVKSLIDGLKPARVVLLHSDDALKRSPFVFASATSTSGHITEPRIAHNQALKNAGLPALSLHGLRRSFGTLAEWVECPAGVVAQIMGHKPTAIAEKHYRRRSIDLLRVWHVKIESWILEQAGIEQQKEETLKLKKSTAA</sequence>
<keyword evidence="7" id="KW-1185">Reference proteome</keyword>
<dbReference type="PANTHER" id="PTHR30629">
    <property type="entry name" value="PROPHAGE INTEGRASE"/>
    <property type="match status" value="1"/>
</dbReference>
<dbReference type="InterPro" id="IPR013762">
    <property type="entry name" value="Integrase-like_cat_sf"/>
</dbReference>
<dbReference type="Pfam" id="PF00589">
    <property type="entry name" value="Phage_integrase"/>
    <property type="match status" value="1"/>
</dbReference>
<feature type="region of interest" description="Disordered" evidence="4">
    <location>
        <begin position="143"/>
        <end position="174"/>
    </location>
</feature>
<keyword evidence="3" id="KW-0233">DNA recombination</keyword>
<proteinExistence type="inferred from homology"/>
<name>A0ABX9N2S9_9BURK</name>
<evidence type="ECO:0000256" key="1">
    <source>
        <dbReference type="ARBA" id="ARBA00008857"/>
    </source>
</evidence>
<dbReference type="PANTHER" id="PTHR30629:SF6">
    <property type="entry name" value="PROPHAGE INTEGRASE INTA-RELATED"/>
    <property type="match status" value="1"/>
</dbReference>
<evidence type="ECO:0000256" key="3">
    <source>
        <dbReference type="ARBA" id="ARBA00023172"/>
    </source>
</evidence>
<dbReference type="InterPro" id="IPR025166">
    <property type="entry name" value="Integrase_DNA_bind_dom"/>
</dbReference>
<dbReference type="PROSITE" id="PS51898">
    <property type="entry name" value="TYR_RECOMBINASE"/>
    <property type="match status" value="1"/>
</dbReference>
<dbReference type="InterPro" id="IPR011010">
    <property type="entry name" value="DNA_brk_join_enz"/>
</dbReference>
<dbReference type="InterPro" id="IPR050808">
    <property type="entry name" value="Phage_Integrase"/>
</dbReference>
<dbReference type="Gene3D" id="3.30.160.390">
    <property type="entry name" value="Integrase, DNA-binding domain"/>
    <property type="match status" value="1"/>
</dbReference>
<gene>
    <name evidence="6" type="ORF">CJO09_02010</name>
</gene>
<dbReference type="Proteomes" id="UP000266483">
    <property type="component" value="Unassembled WGS sequence"/>
</dbReference>
<comment type="caution">
    <text evidence="6">The sequence shown here is derived from an EMBL/GenBank/DDBJ whole genome shotgun (WGS) entry which is preliminary data.</text>
</comment>
<dbReference type="Gene3D" id="1.10.443.10">
    <property type="entry name" value="Intergrase catalytic core"/>
    <property type="match status" value="1"/>
</dbReference>
<organism evidence="6 7">
    <name type="scientific">Neopusillimonas maritima</name>
    <dbReference type="NCBI Taxonomy" id="2026239"/>
    <lineage>
        <taxon>Bacteria</taxon>
        <taxon>Pseudomonadati</taxon>
        <taxon>Pseudomonadota</taxon>
        <taxon>Betaproteobacteria</taxon>
        <taxon>Burkholderiales</taxon>
        <taxon>Alcaligenaceae</taxon>
        <taxon>Neopusillimonas</taxon>
    </lineage>
</organism>
<evidence type="ECO:0000313" key="6">
    <source>
        <dbReference type="EMBL" id="RII84032.1"/>
    </source>
</evidence>
<evidence type="ECO:0000259" key="5">
    <source>
        <dbReference type="PROSITE" id="PS51898"/>
    </source>
</evidence>
<comment type="similarity">
    <text evidence="1">Belongs to the 'phage' integrase family.</text>
</comment>
<feature type="compositionally biased region" description="Basic and acidic residues" evidence="4">
    <location>
        <begin position="164"/>
        <end position="174"/>
    </location>
</feature>
<feature type="compositionally biased region" description="Basic and acidic residues" evidence="4">
    <location>
        <begin position="143"/>
        <end position="157"/>
    </location>
</feature>
<dbReference type="InterPro" id="IPR002104">
    <property type="entry name" value="Integrase_catalytic"/>
</dbReference>
<dbReference type="RefSeq" id="WP_119440855.1">
    <property type="nucleotide sequence ID" value="NZ_CP170494.1"/>
</dbReference>
<feature type="domain" description="Tyr recombinase" evidence="5">
    <location>
        <begin position="247"/>
        <end position="431"/>
    </location>
</feature>
<reference evidence="6 7" key="1">
    <citation type="submission" date="2017-08" db="EMBL/GenBank/DDBJ databases">
        <title>Pusillimonas indicus sp. nov., a member of the family Alcaligenaceae isolated from surface seawater.</title>
        <authorList>
            <person name="Li J."/>
        </authorList>
    </citation>
    <scope>NUCLEOTIDE SEQUENCE [LARGE SCALE GENOMIC DNA]</scope>
    <source>
        <strain evidence="6 7">17-4A</strain>
    </source>
</reference>
<evidence type="ECO:0000313" key="7">
    <source>
        <dbReference type="Proteomes" id="UP000266483"/>
    </source>
</evidence>
<dbReference type="InterPro" id="IPR038488">
    <property type="entry name" value="Integrase_DNA-bd_sf"/>
</dbReference>
<dbReference type="EMBL" id="NQOU01000001">
    <property type="protein sequence ID" value="RII84032.1"/>
    <property type="molecule type" value="Genomic_DNA"/>
</dbReference>
<evidence type="ECO:0000256" key="4">
    <source>
        <dbReference type="SAM" id="MobiDB-lite"/>
    </source>
</evidence>
<dbReference type="SUPFAM" id="SSF56349">
    <property type="entry name" value="DNA breaking-rejoining enzymes"/>
    <property type="match status" value="1"/>
</dbReference>
<keyword evidence="2" id="KW-0229">DNA integration</keyword>